<organism evidence="2">
    <name type="scientific">Rhipicephalus microplus</name>
    <name type="common">Cattle tick</name>
    <name type="synonym">Boophilus microplus</name>
    <dbReference type="NCBI Taxonomy" id="6941"/>
    <lineage>
        <taxon>Eukaryota</taxon>
        <taxon>Metazoa</taxon>
        <taxon>Ecdysozoa</taxon>
        <taxon>Arthropoda</taxon>
        <taxon>Chelicerata</taxon>
        <taxon>Arachnida</taxon>
        <taxon>Acari</taxon>
        <taxon>Parasitiformes</taxon>
        <taxon>Ixodida</taxon>
        <taxon>Ixodoidea</taxon>
        <taxon>Ixodidae</taxon>
        <taxon>Rhipicephalinae</taxon>
        <taxon>Rhipicephalus</taxon>
        <taxon>Boophilus</taxon>
    </lineage>
</organism>
<name>A0A6G5A1F2_RHIMP</name>
<evidence type="ECO:0000313" key="2">
    <source>
        <dbReference type="EMBL" id="NIE44842.1"/>
    </source>
</evidence>
<protein>
    <submittedName>
        <fullName evidence="2">Putative secreted protein</fullName>
    </submittedName>
</protein>
<feature type="region of interest" description="Disordered" evidence="1">
    <location>
        <begin position="41"/>
        <end position="76"/>
    </location>
</feature>
<dbReference type="AlphaFoldDB" id="A0A6G5A1F2"/>
<accession>A0A6G5A1F2</accession>
<sequence>MNTSFCIIRILLVASFTLLIIMHERWTLALGPMHYGRGKRRGCSPLKNSMSATTRSTYPTRPPYFPPYRGPGSRGR</sequence>
<reference evidence="2" key="1">
    <citation type="submission" date="2020-03" db="EMBL/GenBank/DDBJ databases">
        <title>A transcriptome and proteome of the tick Rhipicephalus microplus shaped by the genetic composition of its hosts and developmental stage.</title>
        <authorList>
            <person name="Garcia G.R."/>
            <person name="Ribeiro J.M.C."/>
            <person name="Maruyama S.R."/>
            <person name="Gardinasse L.G."/>
            <person name="Nelson K."/>
            <person name="Ferreira B.R."/>
            <person name="Andrade T.G."/>
            <person name="Santos I.K.F.M."/>
        </authorList>
    </citation>
    <scope>NUCLEOTIDE SEQUENCE</scope>
    <source>
        <strain evidence="2">NSGR</strain>
        <tissue evidence="2">Salivary glands</tissue>
    </source>
</reference>
<dbReference type="EMBL" id="GIKN01002569">
    <property type="protein sequence ID" value="NIE44842.1"/>
    <property type="molecule type" value="Transcribed_RNA"/>
</dbReference>
<feature type="compositionally biased region" description="Pro residues" evidence="1">
    <location>
        <begin position="60"/>
        <end position="69"/>
    </location>
</feature>
<evidence type="ECO:0000256" key="1">
    <source>
        <dbReference type="SAM" id="MobiDB-lite"/>
    </source>
</evidence>
<proteinExistence type="predicted"/>